<feature type="non-terminal residue" evidence="1">
    <location>
        <position position="1"/>
    </location>
</feature>
<sequence>QLLTSEEVLRNACALYENDSRFIVAYLSKTTETTYRVSV</sequence>
<dbReference type="EMBL" id="BARS01059581">
    <property type="protein sequence ID" value="GAG46439.1"/>
    <property type="molecule type" value="Genomic_DNA"/>
</dbReference>
<name>X0XT89_9ZZZZ</name>
<organism evidence="1">
    <name type="scientific">marine sediment metagenome</name>
    <dbReference type="NCBI Taxonomy" id="412755"/>
    <lineage>
        <taxon>unclassified sequences</taxon>
        <taxon>metagenomes</taxon>
        <taxon>ecological metagenomes</taxon>
    </lineage>
</organism>
<gene>
    <name evidence="1" type="ORF">S01H1_86202</name>
</gene>
<comment type="caution">
    <text evidence="1">The sequence shown here is derived from an EMBL/GenBank/DDBJ whole genome shotgun (WGS) entry which is preliminary data.</text>
</comment>
<dbReference type="AlphaFoldDB" id="X0XT89"/>
<feature type="non-terminal residue" evidence="1">
    <location>
        <position position="39"/>
    </location>
</feature>
<evidence type="ECO:0000313" key="1">
    <source>
        <dbReference type="EMBL" id="GAG46439.1"/>
    </source>
</evidence>
<proteinExistence type="predicted"/>
<reference evidence="1" key="1">
    <citation type="journal article" date="2014" name="Front. Microbiol.">
        <title>High frequency of phylogenetically diverse reductive dehalogenase-homologous genes in deep subseafloor sedimentary metagenomes.</title>
        <authorList>
            <person name="Kawai M."/>
            <person name="Futagami T."/>
            <person name="Toyoda A."/>
            <person name="Takaki Y."/>
            <person name="Nishi S."/>
            <person name="Hori S."/>
            <person name="Arai W."/>
            <person name="Tsubouchi T."/>
            <person name="Morono Y."/>
            <person name="Uchiyama I."/>
            <person name="Ito T."/>
            <person name="Fujiyama A."/>
            <person name="Inagaki F."/>
            <person name="Takami H."/>
        </authorList>
    </citation>
    <scope>NUCLEOTIDE SEQUENCE</scope>
    <source>
        <strain evidence="1">Expedition CK06-06</strain>
    </source>
</reference>
<accession>X0XT89</accession>
<protein>
    <submittedName>
        <fullName evidence="1">Uncharacterized protein</fullName>
    </submittedName>
</protein>